<dbReference type="Proteomes" id="UP000735302">
    <property type="component" value="Unassembled WGS sequence"/>
</dbReference>
<organism evidence="2 3">
    <name type="scientific">Plakobranchus ocellatus</name>
    <dbReference type="NCBI Taxonomy" id="259542"/>
    <lineage>
        <taxon>Eukaryota</taxon>
        <taxon>Metazoa</taxon>
        <taxon>Spiralia</taxon>
        <taxon>Lophotrochozoa</taxon>
        <taxon>Mollusca</taxon>
        <taxon>Gastropoda</taxon>
        <taxon>Heterobranchia</taxon>
        <taxon>Euthyneura</taxon>
        <taxon>Panpulmonata</taxon>
        <taxon>Sacoglossa</taxon>
        <taxon>Placobranchoidea</taxon>
        <taxon>Plakobranchidae</taxon>
        <taxon>Plakobranchus</taxon>
    </lineage>
</organism>
<sequence length="105" mass="11708">MPQYDQYYVCVVGSGRATISNRLLMKFIPVIPRTPIMMALGYSPKIPTVRIEPTTPNVPPLKPNPQPDPPPQNDPPQTSTPNPQPPAIVPRHLHSCLFVRPKTCF</sequence>
<name>A0AAV3Y2P7_9GAST</name>
<protein>
    <submittedName>
        <fullName evidence="2">Uncharacterized protein</fullName>
    </submittedName>
</protein>
<accession>A0AAV3Y2P7</accession>
<dbReference type="AlphaFoldDB" id="A0AAV3Y2P7"/>
<evidence type="ECO:0000313" key="3">
    <source>
        <dbReference type="Proteomes" id="UP000735302"/>
    </source>
</evidence>
<feature type="compositionally biased region" description="Pro residues" evidence="1">
    <location>
        <begin position="56"/>
        <end position="74"/>
    </location>
</feature>
<comment type="caution">
    <text evidence="2">The sequence shown here is derived from an EMBL/GenBank/DDBJ whole genome shotgun (WGS) entry which is preliminary data.</text>
</comment>
<keyword evidence="3" id="KW-1185">Reference proteome</keyword>
<gene>
    <name evidence="2" type="ORF">PoB_000338300</name>
</gene>
<reference evidence="2 3" key="1">
    <citation type="journal article" date="2021" name="Elife">
        <title>Chloroplast acquisition without the gene transfer in kleptoplastic sea slugs, Plakobranchus ocellatus.</title>
        <authorList>
            <person name="Maeda T."/>
            <person name="Takahashi S."/>
            <person name="Yoshida T."/>
            <person name="Shimamura S."/>
            <person name="Takaki Y."/>
            <person name="Nagai Y."/>
            <person name="Toyoda A."/>
            <person name="Suzuki Y."/>
            <person name="Arimoto A."/>
            <person name="Ishii H."/>
            <person name="Satoh N."/>
            <person name="Nishiyama T."/>
            <person name="Hasebe M."/>
            <person name="Maruyama T."/>
            <person name="Minagawa J."/>
            <person name="Obokata J."/>
            <person name="Shigenobu S."/>
        </authorList>
    </citation>
    <scope>NUCLEOTIDE SEQUENCE [LARGE SCALE GENOMIC DNA]</scope>
</reference>
<evidence type="ECO:0000313" key="2">
    <source>
        <dbReference type="EMBL" id="GFN76877.1"/>
    </source>
</evidence>
<feature type="region of interest" description="Disordered" evidence="1">
    <location>
        <begin position="48"/>
        <end position="89"/>
    </location>
</feature>
<dbReference type="EMBL" id="BLXT01000427">
    <property type="protein sequence ID" value="GFN76877.1"/>
    <property type="molecule type" value="Genomic_DNA"/>
</dbReference>
<evidence type="ECO:0000256" key="1">
    <source>
        <dbReference type="SAM" id="MobiDB-lite"/>
    </source>
</evidence>
<proteinExistence type="predicted"/>